<feature type="domain" description="Reverse transcriptase Ty1/copia-type" evidence="1">
    <location>
        <begin position="62"/>
        <end position="234"/>
    </location>
</feature>
<comment type="caution">
    <text evidence="2">The sequence shown here is derived from an EMBL/GenBank/DDBJ whole genome shotgun (WGS) entry which is preliminary data.</text>
</comment>
<dbReference type="Proteomes" id="UP001162060">
    <property type="component" value="Unassembled WGS sequence"/>
</dbReference>
<dbReference type="InterPro" id="IPR013103">
    <property type="entry name" value="RVT_2"/>
</dbReference>
<evidence type="ECO:0000259" key="1">
    <source>
        <dbReference type="Pfam" id="PF07727"/>
    </source>
</evidence>
<dbReference type="Pfam" id="PF07727">
    <property type="entry name" value="RVT_2"/>
    <property type="match status" value="1"/>
</dbReference>
<protein>
    <recommendedName>
        <fullName evidence="1">Reverse transcriptase Ty1/copia-type domain-containing protein</fullName>
    </recommendedName>
</protein>
<name>A0AAV1VBK9_9STRA</name>
<sequence>MRMAREAAASDQEDSAQISDVVIYIFERGPNNYGEALRDSRRETWKKTMHEVLTALEDNADAQGNLERLKARLIACGNEKVLGVDYSLTFTVDKSLSTVKVISALAATWKVPAKHGGFPNANYKADKEAHLDICLQVPQGMDIEYKALKSLGARRKNDIVLQLHQSLYGLEQAGRLWSQLLHTRLTEDGFEQCVADMCLYRKQDGEDVVVVGVYVDDFLATGTSVVAVDNFFASLGSLSI</sequence>
<reference evidence="2" key="1">
    <citation type="submission" date="2024-01" db="EMBL/GenBank/DDBJ databases">
        <authorList>
            <person name="Webb A."/>
        </authorList>
    </citation>
    <scope>NUCLEOTIDE SEQUENCE</scope>
    <source>
        <strain evidence="2">Pm1</strain>
    </source>
</reference>
<evidence type="ECO:0000313" key="3">
    <source>
        <dbReference type="Proteomes" id="UP001162060"/>
    </source>
</evidence>
<organism evidence="2 3">
    <name type="scientific">Peronospora matthiolae</name>
    <dbReference type="NCBI Taxonomy" id="2874970"/>
    <lineage>
        <taxon>Eukaryota</taxon>
        <taxon>Sar</taxon>
        <taxon>Stramenopiles</taxon>
        <taxon>Oomycota</taxon>
        <taxon>Peronosporomycetes</taxon>
        <taxon>Peronosporales</taxon>
        <taxon>Peronosporaceae</taxon>
        <taxon>Peronospora</taxon>
    </lineage>
</organism>
<gene>
    <name evidence="2" type="ORF">PM001_LOCUS29240</name>
</gene>
<proteinExistence type="predicted"/>
<dbReference type="AlphaFoldDB" id="A0AAV1VBK9"/>
<dbReference type="EMBL" id="CAKLBY020000306">
    <property type="protein sequence ID" value="CAK7944090.1"/>
    <property type="molecule type" value="Genomic_DNA"/>
</dbReference>
<evidence type="ECO:0000313" key="2">
    <source>
        <dbReference type="EMBL" id="CAK7944090.1"/>
    </source>
</evidence>
<accession>A0AAV1VBK9</accession>